<keyword evidence="3" id="KW-1185">Reference proteome</keyword>
<accession>A0A8E2ED81</accession>
<evidence type="ECO:0000313" key="2">
    <source>
        <dbReference type="EMBL" id="OCK81837.1"/>
    </source>
</evidence>
<name>A0A8E2ED81_9PEZI</name>
<evidence type="ECO:0000313" key="3">
    <source>
        <dbReference type="Proteomes" id="UP000250266"/>
    </source>
</evidence>
<protein>
    <submittedName>
        <fullName evidence="2">Uncharacterized protein</fullName>
    </submittedName>
</protein>
<reference evidence="2 3" key="1">
    <citation type="journal article" date="2016" name="Nat. Commun.">
        <title>Ectomycorrhizal ecology is imprinted in the genome of the dominant symbiotic fungus Cenococcum geophilum.</title>
        <authorList>
            <consortium name="DOE Joint Genome Institute"/>
            <person name="Peter M."/>
            <person name="Kohler A."/>
            <person name="Ohm R.A."/>
            <person name="Kuo A."/>
            <person name="Krutzmann J."/>
            <person name="Morin E."/>
            <person name="Arend M."/>
            <person name="Barry K.W."/>
            <person name="Binder M."/>
            <person name="Choi C."/>
            <person name="Clum A."/>
            <person name="Copeland A."/>
            <person name="Grisel N."/>
            <person name="Haridas S."/>
            <person name="Kipfer T."/>
            <person name="LaButti K."/>
            <person name="Lindquist E."/>
            <person name="Lipzen A."/>
            <person name="Maire R."/>
            <person name="Meier B."/>
            <person name="Mihaltcheva S."/>
            <person name="Molinier V."/>
            <person name="Murat C."/>
            <person name="Poggeler S."/>
            <person name="Quandt C.A."/>
            <person name="Sperisen C."/>
            <person name="Tritt A."/>
            <person name="Tisserant E."/>
            <person name="Crous P.W."/>
            <person name="Henrissat B."/>
            <person name="Nehls U."/>
            <person name="Egli S."/>
            <person name="Spatafora J.W."/>
            <person name="Grigoriev I.V."/>
            <person name="Martin F.M."/>
        </authorList>
    </citation>
    <scope>NUCLEOTIDE SEQUENCE [LARGE SCALE GENOMIC DNA]</scope>
    <source>
        <strain evidence="2 3">CBS 459.81</strain>
    </source>
</reference>
<organism evidence="2 3">
    <name type="scientific">Lepidopterella palustris CBS 459.81</name>
    <dbReference type="NCBI Taxonomy" id="1314670"/>
    <lineage>
        <taxon>Eukaryota</taxon>
        <taxon>Fungi</taxon>
        <taxon>Dikarya</taxon>
        <taxon>Ascomycota</taxon>
        <taxon>Pezizomycotina</taxon>
        <taxon>Dothideomycetes</taxon>
        <taxon>Pleosporomycetidae</taxon>
        <taxon>Mytilinidiales</taxon>
        <taxon>Argynnaceae</taxon>
        <taxon>Lepidopterella</taxon>
    </lineage>
</organism>
<dbReference type="AlphaFoldDB" id="A0A8E2ED81"/>
<sequence>MFEQLGARDMMTKEESINQLSSTPTLPTPKLPLTRHYITTSFPKSRSPPTQTPTPTPTPLPQPR</sequence>
<proteinExistence type="predicted"/>
<gene>
    <name evidence="2" type="ORF">K432DRAFT_5366</name>
</gene>
<feature type="compositionally biased region" description="Pro residues" evidence="1">
    <location>
        <begin position="50"/>
        <end position="64"/>
    </location>
</feature>
<dbReference type="EMBL" id="KV744907">
    <property type="protein sequence ID" value="OCK81837.1"/>
    <property type="molecule type" value="Genomic_DNA"/>
</dbReference>
<dbReference type="Proteomes" id="UP000250266">
    <property type="component" value="Unassembled WGS sequence"/>
</dbReference>
<evidence type="ECO:0000256" key="1">
    <source>
        <dbReference type="SAM" id="MobiDB-lite"/>
    </source>
</evidence>
<feature type="region of interest" description="Disordered" evidence="1">
    <location>
        <begin position="1"/>
        <end position="64"/>
    </location>
</feature>